<dbReference type="CDD" id="cd10931">
    <property type="entry name" value="CE4_u7"/>
    <property type="match status" value="1"/>
</dbReference>
<dbReference type="SUPFAM" id="SSF88713">
    <property type="entry name" value="Glycoside hydrolase/deacetylase"/>
    <property type="match status" value="1"/>
</dbReference>
<name>A0A3N6PAP2_NATCH</name>
<reference evidence="1 2" key="1">
    <citation type="submission" date="2018-10" db="EMBL/GenBank/DDBJ databases">
        <title>Natrarchaeobius chitinivorans gen. nov., sp. nov., and Natrarchaeobius haloalkaliphilus sp. nov., alkaliphilic, chitin-utilizing haloarchaea from hypersaline alkaline lakes.</title>
        <authorList>
            <person name="Sorokin D.Y."/>
            <person name="Elcheninov A.G."/>
            <person name="Kostrikina N.A."/>
            <person name="Bale N.J."/>
            <person name="Sinninghe Damste J.S."/>
            <person name="Khijniak T.V."/>
            <person name="Kublanov I.V."/>
            <person name="Toshchakov S.V."/>
        </authorList>
    </citation>
    <scope>NUCLEOTIDE SEQUENCE [LARGE SCALE GENOMIC DNA]</scope>
    <source>
        <strain evidence="1 2">AArcht7</strain>
    </source>
</reference>
<dbReference type="GO" id="GO:0005975">
    <property type="term" value="P:carbohydrate metabolic process"/>
    <property type="evidence" value="ECO:0007669"/>
    <property type="project" value="InterPro"/>
</dbReference>
<keyword evidence="2" id="KW-1185">Reference proteome</keyword>
<organism evidence="1 2">
    <name type="scientific">Natrarchaeobius chitinivorans</name>
    <dbReference type="NCBI Taxonomy" id="1679083"/>
    <lineage>
        <taxon>Archaea</taxon>
        <taxon>Methanobacteriati</taxon>
        <taxon>Methanobacteriota</taxon>
        <taxon>Stenosarchaea group</taxon>
        <taxon>Halobacteria</taxon>
        <taxon>Halobacteriales</taxon>
        <taxon>Natrialbaceae</taxon>
        <taxon>Natrarchaeobius</taxon>
    </lineage>
</organism>
<evidence type="ECO:0008006" key="3">
    <source>
        <dbReference type="Google" id="ProtNLM"/>
    </source>
</evidence>
<evidence type="ECO:0000313" key="2">
    <source>
        <dbReference type="Proteomes" id="UP000281431"/>
    </source>
</evidence>
<dbReference type="InterPro" id="IPR011330">
    <property type="entry name" value="Glyco_hydro/deAcase_b/a-brl"/>
</dbReference>
<gene>
    <name evidence="1" type="ORF">EA472_20855</name>
</gene>
<proteinExistence type="predicted"/>
<dbReference type="EMBL" id="REFZ01000027">
    <property type="protein sequence ID" value="RQG96179.1"/>
    <property type="molecule type" value="Genomic_DNA"/>
</dbReference>
<sequence length="292" mass="34516">MNGDLPKDFEFALCLTHDVDRPYKTFQAPYYALKERDPSHLKPLVTSERPYWQFEEIMALEDELGVRSSFYFLNEKRLLRDKDPRDWIDPKNWKLFAGRYDITSDEIVDVIRMLDDGGWEVGLHGSYESYDDLERLKFEKETLEEILGHQIVGGRQHYLNLKKPESWKYQKKIGLKYDASLGSSEKIGFEYGYGTLRPFNDDFVVFPLTVMEIATMDSSDDLKHAWNRCQDLLYVAKDNNSVMTILWHPRMFNQDEFPGYKDLYRRIIKEALQLGAWVGPCEKWYDMNEPIS</sequence>
<accession>A0A3N6PAP2</accession>
<dbReference type="Gene3D" id="3.20.20.370">
    <property type="entry name" value="Glycoside hydrolase/deacetylase"/>
    <property type="match status" value="1"/>
</dbReference>
<evidence type="ECO:0000313" key="1">
    <source>
        <dbReference type="EMBL" id="RQG96179.1"/>
    </source>
</evidence>
<dbReference type="OrthoDB" id="371704at2157"/>
<dbReference type="Proteomes" id="UP000281431">
    <property type="component" value="Unassembled WGS sequence"/>
</dbReference>
<protein>
    <recommendedName>
        <fullName evidence="3">NodB homology domain-containing protein</fullName>
    </recommendedName>
</protein>
<comment type="caution">
    <text evidence="1">The sequence shown here is derived from an EMBL/GenBank/DDBJ whole genome shotgun (WGS) entry which is preliminary data.</text>
</comment>
<dbReference type="AlphaFoldDB" id="A0A3N6PAP2"/>